<dbReference type="AlphaFoldDB" id="A0A9P3BTB9"/>
<dbReference type="Pfam" id="PF11720">
    <property type="entry name" value="Inhibitor_I78"/>
    <property type="match status" value="1"/>
</dbReference>
<evidence type="ECO:0000313" key="2">
    <source>
        <dbReference type="EMBL" id="GIK01894.1"/>
    </source>
</evidence>
<dbReference type="GeneID" id="66933917"/>
<dbReference type="InterPro" id="IPR021719">
    <property type="entry name" value="Prot_inh_I78"/>
</dbReference>
<dbReference type="RefSeq" id="XP_043125080.1">
    <property type="nucleotide sequence ID" value="XM_043269145.1"/>
</dbReference>
<proteinExistence type="predicted"/>
<dbReference type="EMBL" id="BOPL01000003">
    <property type="protein sequence ID" value="GIK01894.1"/>
    <property type="molecule type" value="Genomic_DNA"/>
</dbReference>
<organism evidence="2 3">
    <name type="scientific">Aspergillus viridinutans</name>
    <dbReference type="NCBI Taxonomy" id="75553"/>
    <lineage>
        <taxon>Eukaryota</taxon>
        <taxon>Fungi</taxon>
        <taxon>Dikarya</taxon>
        <taxon>Ascomycota</taxon>
        <taxon>Pezizomycotina</taxon>
        <taxon>Eurotiomycetes</taxon>
        <taxon>Eurotiomycetidae</taxon>
        <taxon>Eurotiales</taxon>
        <taxon>Aspergillaceae</taxon>
        <taxon>Aspergillus</taxon>
        <taxon>Aspergillus subgen. Fumigati</taxon>
    </lineage>
</organism>
<reference evidence="2 3" key="1">
    <citation type="submission" date="2021-02" db="EMBL/GenBank/DDBJ databases">
        <title>Pan-genome distribution and transcriptional activeness of fungal secondary metabolism genes in Aspergillus section Fumigati.</title>
        <authorList>
            <person name="Takahashi H."/>
            <person name="Umemura M."/>
            <person name="Ninomiya A."/>
            <person name="Kusuya Y."/>
            <person name="Urayama S."/>
            <person name="Shimizu M."/>
            <person name="Watanabe A."/>
            <person name="Kamei K."/>
            <person name="Yaguchi T."/>
            <person name="Hagiwara D."/>
        </authorList>
    </citation>
    <scope>NUCLEOTIDE SEQUENCE [LARGE SCALE GENOMIC DNA]</scope>
    <source>
        <strain evidence="2 3">IFM 47045</strain>
    </source>
</reference>
<feature type="signal peptide" evidence="1">
    <location>
        <begin position="1"/>
        <end position="19"/>
    </location>
</feature>
<protein>
    <recommendedName>
        <fullName evidence="4">Elastase inhibitor AFUEI</fullName>
    </recommendedName>
</protein>
<accession>A0A9P3BTB9</accession>
<dbReference type="PANTHER" id="PTHR39600:SF1">
    <property type="entry name" value="PEPTIDASE INHIBITOR I78 FAMILY PROTEIN"/>
    <property type="match status" value="1"/>
</dbReference>
<keyword evidence="3" id="KW-1185">Reference proteome</keyword>
<sequence>MRCSLACLLALAGLQSALADPKTCQKEAKFVKKEMVGQKYSEDMATALQSDPIRVLHPGDIITMEYNASRLNIHVDENDEVLSAHCA</sequence>
<evidence type="ECO:0008006" key="4">
    <source>
        <dbReference type="Google" id="ProtNLM"/>
    </source>
</evidence>
<comment type="caution">
    <text evidence="2">The sequence shown here is derived from an EMBL/GenBank/DDBJ whole genome shotgun (WGS) entry which is preliminary data.</text>
</comment>
<evidence type="ECO:0000256" key="1">
    <source>
        <dbReference type="SAM" id="SignalP"/>
    </source>
</evidence>
<evidence type="ECO:0000313" key="3">
    <source>
        <dbReference type="Proteomes" id="UP000710440"/>
    </source>
</evidence>
<dbReference type="Proteomes" id="UP000710440">
    <property type="component" value="Unassembled WGS sequence"/>
</dbReference>
<feature type="chain" id="PRO_5040222819" description="Elastase inhibitor AFUEI" evidence="1">
    <location>
        <begin position="20"/>
        <end position="87"/>
    </location>
</feature>
<dbReference type="PANTHER" id="PTHR39600">
    <property type="entry name" value="PEPTIDASE INHIBITOR I78 FAMILY PROTEIN"/>
    <property type="match status" value="1"/>
</dbReference>
<keyword evidence="1" id="KW-0732">Signal</keyword>
<dbReference type="OrthoDB" id="4455793at2759"/>
<gene>
    <name evidence="2" type="ORF">Aspvir_005935</name>
</gene>
<dbReference type="Gene3D" id="3.30.10.10">
    <property type="entry name" value="Trypsin Inhibitor V, subunit A"/>
    <property type="match status" value="1"/>
</dbReference>
<name>A0A9P3BTB9_ASPVI</name>